<dbReference type="SMART" id="SM00448">
    <property type="entry name" value="REC"/>
    <property type="match status" value="1"/>
</dbReference>
<organism evidence="4 5">
    <name type="scientific">Rhodopila globiformis</name>
    <name type="common">Rhodopseudomonas globiformis</name>
    <dbReference type="NCBI Taxonomy" id="1071"/>
    <lineage>
        <taxon>Bacteria</taxon>
        <taxon>Pseudomonadati</taxon>
        <taxon>Pseudomonadota</taxon>
        <taxon>Alphaproteobacteria</taxon>
        <taxon>Acetobacterales</taxon>
        <taxon>Acetobacteraceae</taxon>
        <taxon>Rhodopila</taxon>
    </lineage>
</organism>
<dbReference type="Gene3D" id="3.40.50.2300">
    <property type="match status" value="1"/>
</dbReference>
<gene>
    <name evidence="4" type="ORF">CCS01_19375</name>
</gene>
<dbReference type="RefSeq" id="WP_104520469.1">
    <property type="nucleotide sequence ID" value="NZ_NHRY01000213.1"/>
</dbReference>
<proteinExistence type="predicted"/>
<dbReference type="SUPFAM" id="SSF52172">
    <property type="entry name" value="CheY-like"/>
    <property type="match status" value="1"/>
</dbReference>
<dbReference type="PANTHER" id="PTHR44591">
    <property type="entry name" value="STRESS RESPONSE REGULATOR PROTEIN 1"/>
    <property type="match status" value="1"/>
</dbReference>
<keyword evidence="1 2" id="KW-0597">Phosphoprotein</keyword>
<dbReference type="GO" id="GO:0000160">
    <property type="term" value="P:phosphorelay signal transduction system"/>
    <property type="evidence" value="ECO:0007669"/>
    <property type="project" value="InterPro"/>
</dbReference>
<keyword evidence="5" id="KW-1185">Reference proteome</keyword>
<dbReference type="Pfam" id="PF00072">
    <property type="entry name" value="Response_reg"/>
    <property type="match status" value="1"/>
</dbReference>
<accession>A0A2S6N6Z5</accession>
<evidence type="ECO:0000256" key="1">
    <source>
        <dbReference type="ARBA" id="ARBA00022553"/>
    </source>
</evidence>
<dbReference type="OrthoDB" id="9782655at2"/>
<feature type="modified residue" description="4-aspartylphosphate" evidence="2">
    <location>
        <position position="56"/>
    </location>
</feature>
<evidence type="ECO:0000313" key="4">
    <source>
        <dbReference type="EMBL" id="PPQ30389.1"/>
    </source>
</evidence>
<dbReference type="PROSITE" id="PS50110">
    <property type="entry name" value="RESPONSE_REGULATORY"/>
    <property type="match status" value="1"/>
</dbReference>
<evidence type="ECO:0000259" key="3">
    <source>
        <dbReference type="PROSITE" id="PS50110"/>
    </source>
</evidence>
<sequence>MSDAPPIIIVAEPDPILSNVLRVQFSEQDFAVLMATNARDAEDYAAQAVAHLVVLDVGLLRVAGYEACARIRHRDGYGSRPIVLTSGTISERTQAAAETAGATALLAKPYSVSDLFAAITPYVPLGDPLLTHRPRRAGVAQEWTAGPLPAPRAGCDSALTRNGLLLPIVRSAGAGVPLLRLKRKT</sequence>
<evidence type="ECO:0000256" key="2">
    <source>
        <dbReference type="PROSITE-ProRule" id="PRU00169"/>
    </source>
</evidence>
<comment type="caution">
    <text evidence="4">The sequence shown here is derived from an EMBL/GenBank/DDBJ whole genome shotgun (WGS) entry which is preliminary data.</text>
</comment>
<dbReference type="EMBL" id="NHRY01000213">
    <property type="protein sequence ID" value="PPQ30389.1"/>
    <property type="molecule type" value="Genomic_DNA"/>
</dbReference>
<dbReference type="AlphaFoldDB" id="A0A2S6N6Z5"/>
<dbReference type="InterPro" id="IPR050595">
    <property type="entry name" value="Bact_response_regulator"/>
</dbReference>
<dbReference type="InterPro" id="IPR011006">
    <property type="entry name" value="CheY-like_superfamily"/>
</dbReference>
<dbReference type="PANTHER" id="PTHR44591:SF18">
    <property type="entry name" value="REGULATORY PROTEIN"/>
    <property type="match status" value="1"/>
</dbReference>
<reference evidence="4 5" key="1">
    <citation type="journal article" date="2018" name="Arch. Microbiol.">
        <title>New insights into the metabolic potential of the phototrophic purple bacterium Rhodopila globiformis DSM 161(T) from its draft genome sequence and evidence for a vanadium-dependent nitrogenase.</title>
        <authorList>
            <person name="Imhoff J.F."/>
            <person name="Rahn T."/>
            <person name="Kunzel S."/>
            <person name="Neulinger S.C."/>
        </authorList>
    </citation>
    <scope>NUCLEOTIDE SEQUENCE [LARGE SCALE GENOMIC DNA]</scope>
    <source>
        <strain evidence="4 5">DSM 161</strain>
    </source>
</reference>
<dbReference type="InterPro" id="IPR001789">
    <property type="entry name" value="Sig_transdc_resp-reg_receiver"/>
</dbReference>
<evidence type="ECO:0000313" key="5">
    <source>
        <dbReference type="Proteomes" id="UP000239724"/>
    </source>
</evidence>
<name>A0A2S6N6Z5_RHOGL</name>
<protein>
    <recommendedName>
        <fullName evidence="3">Response regulatory domain-containing protein</fullName>
    </recommendedName>
</protein>
<feature type="domain" description="Response regulatory" evidence="3">
    <location>
        <begin position="7"/>
        <end position="123"/>
    </location>
</feature>
<dbReference type="Proteomes" id="UP000239724">
    <property type="component" value="Unassembled WGS sequence"/>
</dbReference>